<name>A0ABV5ZAY3_9GAMM</name>
<dbReference type="PANTHER" id="PTHR32432:SF3">
    <property type="entry name" value="ETHANOLAMINE UTILIZATION PROTEIN EUTJ"/>
    <property type="match status" value="1"/>
</dbReference>
<evidence type="ECO:0000313" key="2">
    <source>
        <dbReference type="Proteomes" id="UP001589628"/>
    </source>
</evidence>
<dbReference type="Gene3D" id="3.30.420.40">
    <property type="match status" value="2"/>
</dbReference>
<dbReference type="NCBIfam" id="TIGR01175">
    <property type="entry name" value="pilM"/>
    <property type="match status" value="1"/>
</dbReference>
<dbReference type="InterPro" id="IPR043129">
    <property type="entry name" value="ATPase_NBD"/>
</dbReference>
<dbReference type="InterPro" id="IPR050696">
    <property type="entry name" value="FtsA/MreB"/>
</dbReference>
<dbReference type="CDD" id="cd24049">
    <property type="entry name" value="ASKHA_NBD_PilM"/>
    <property type="match status" value="1"/>
</dbReference>
<proteinExistence type="predicted"/>
<dbReference type="PANTHER" id="PTHR32432">
    <property type="entry name" value="CELL DIVISION PROTEIN FTSA-RELATED"/>
    <property type="match status" value="1"/>
</dbReference>
<accession>A0ABV5ZAY3</accession>
<dbReference type="Pfam" id="PF11104">
    <property type="entry name" value="PilM_2"/>
    <property type="match status" value="1"/>
</dbReference>
<dbReference type="Gene3D" id="3.30.1490.300">
    <property type="match status" value="1"/>
</dbReference>
<reference evidence="1 2" key="1">
    <citation type="submission" date="2024-09" db="EMBL/GenBank/DDBJ databases">
        <authorList>
            <person name="Sun Q."/>
            <person name="Mori K."/>
        </authorList>
    </citation>
    <scope>NUCLEOTIDE SEQUENCE [LARGE SCALE GENOMIC DNA]</scope>
    <source>
        <strain evidence="1 2">ATCC 51285</strain>
    </source>
</reference>
<protein>
    <submittedName>
        <fullName evidence="1">Type IV pilus biogenesis protein PilM</fullName>
    </submittedName>
</protein>
<sequence>MADWLARFAKQSLIGVDIGSTGIKLLELSRRGEAFQLLSFVKVSYPYEQMLDPHLPDEAVVVATLQEALEKLNSKNRQAAVAINSATVISRPFDAPAELTEQGLELYVRQQADQLIPYSLEEVQLDYAPTGPVNEREETRPMMLVAARRDQVDMQVRLLTEAGLDCRLVDVDTYAIGRSLNYSLKKQRATLDGLIGLLDIGAIRSVLYVYEGERLVYSREHDFGDHQLSQPPNTSTFDFELEVDEDEQDSFQHQQQEYSYANVLAQQTERALILFQEAQPDSQLSMLVLAGGGGCREGLAEPLSKQLNVEVRHADPLAGIQIPAKLEKLIRPHAAALMTAAGLAMRAGREWGS</sequence>
<dbReference type="RefSeq" id="WP_027311859.1">
    <property type="nucleotide sequence ID" value="NZ_JAUESS010000003.1"/>
</dbReference>
<organism evidence="1 2">
    <name type="scientific">Balneatrix alpica</name>
    <dbReference type="NCBI Taxonomy" id="75684"/>
    <lineage>
        <taxon>Bacteria</taxon>
        <taxon>Pseudomonadati</taxon>
        <taxon>Pseudomonadota</taxon>
        <taxon>Gammaproteobacteria</taxon>
        <taxon>Oceanospirillales</taxon>
        <taxon>Balneatrichaceae</taxon>
        <taxon>Balneatrix</taxon>
    </lineage>
</organism>
<dbReference type="InterPro" id="IPR005883">
    <property type="entry name" value="PilM"/>
</dbReference>
<keyword evidence="2" id="KW-1185">Reference proteome</keyword>
<dbReference type="Proteomes" id="UP001589628">
    <property type="component" value="Unassembled WGS sequence"/>
</dbReference>
<evidence type="ECO:0000313" key="1">
    <source>
        <dbReference type="EMBL" id="MFB9886405.1"/>
    </source>
</evidence>
<dbReference type="SUPFAM" id="SSF53067">
    <property type="entry name" value="Actin-like ATPase domain"/>
    <property type="match status" value="2"/>
</dbReference>
<gene>
    <name evidence="1" type="primary">pilM</name>
    <name evidence="1" type="ORF">ACFFLH_08290</name>
</gene>
<dbReference type="EMBL" id="JBHLZN010000002">
    <property type="protein sequence ID" value="MFB9886405.1"/>
    <property type="molecule type" value="Genomic_DNA"/>
</dbReference>
<comment type="caution">
    <text evidence="1">The sequence shown here is derived from an EMBL/GenBank/DDBJ whole genome shotgun (WGS) entry which is preliminary data.</text>
</comment>
<dbReference type="PIRSF" id="PIRSF019169">
    <property type="entry name" value="PilM"/>
    <property type="match status" value="1"/>
</dbReference>